<dbReference type="InterPro" id="IPR016181">
    <property type="entry name" value="Acyl_CoA_acyltransferase"/>
</dbReference>
<dbReference type="Gene3D" id="3.40.630.30">
    <property type="match status" value="1"/>
</dbReference>
<proteinExistence type="predicted"/>
<dbReference type="SUPFAM" id="SSF55729">
    <property type="entry name" value="Acyl-CoA N-acyltransferases (Nat)"/>
    <property type="match status" value="1"/>
</dbReference>
<dbReference type="AlphaFoldDB" id="A0A8J3VEA0"/>
<reference evidence="1" key="1">
    <citation type="submission" date="2021-01" db="EMBL/GenBank/DDBJ databases">
        <title>Whole genome shotgun sequence of Rhizocola hellebori NBRC 109834.</title>
        <authorList>
            <person name="Komaki H."/>
            <person name="Tamura T."/>
        </authorList>
    </citation>
    <scope>NUCLEOTIDE SEQUENCE</scope>
    <source>
        <strain evidence="1">NBRC 109834</strain>
    </source>
</reference>
<dbReference type="Proteomes" id="UP000612899">
    <property type="component" value="Unassembled WGS sequence"/>
</dbReference>
<organism evidence="1 2">
    <name type="scientific">Rhizocola hellebori</name>
    <dbReference type="NCBI Taxonomy" id="1392758"/>
    <lineage>
        <taxon>Bacteria</taxon>
        <taxon>Bacillati</taxon>
        <taxon>Actinomycetota</taxon>
        <taxon>Actinomycetes</taxon>
        <taxon>Micromonosporales</taxon>
        <taxon>Micromonosporaceae</taxon>
        <taxon>Rhizocola</taxon>
    </lineage>
</organism>
<sequence>MDILTATAAERPDLAARLNDFNSWPTFMRQDPVGSVYYADPAAAYPEYVLVAFDRDRPGELVAKGYSVPFTWNSDPAESLPEGGWDDVIVWSALDRFAGRRGNLVSALEISIRPDLRGHGLAAIMLSAMRDNARTLGFPSLVAPVRPNQKHLHPDLSIKEYAALRREDGLPADAWLRVHVRAGGAIVGVAARAMTMAGTLAQWREWTGLPFDVTGPVHVPEALIPVHCDVAQDYAVYCEPCVWVHHRLTP</sequence>
<dbReference type="RefSeq" id="WP_239123490.1">
    <property type="nucleotide sequence ID" value="NZ_BONY01000007.1"/>
</dbReference>
<comment type="caution">
    <text evidence="1">The sequence shown here is derived from an EMBL/GenBank/DDBJ whole genome shotgun (WGS) entry which is preliminary data.</text>
</comment>
<protein>
    <recommendedName>
        <fullName evidence="3">N-acetyltransferase</fullName>
    </recommendedName>
</protein>
<dbReference type="EMBL" id="BONY01000007">
    <property type="protein sequence ID" value="GIH03355.1"/>
    <property type="molecule type" value="Genomic_DNA"/>
</dbReference>
<gene>
    <name evidence="1" type="ORF">Rhe02_14220</name>
</gene>
<evidence type="ECO:0000313" key="2">
    <source>
        <dbReference type="Proteomes" id="UP000612899"/>
    </source>
</evidence>
<evidence type="ECO:0008006" key="3">
    <source>
        <dbReference type="Google" id="ProtNLM"/>
    </source>
</evidence>
<evidence type="ECO:0000313" key="1">
    <source>
        <dbReference type="EMBL" id="GIH03355.1"/>
    </source>
</evidence>
<keyword evidence="2" id="KW-1185">Reference proteome</keyword>
<accession>A0A8J3VEA0</accession>
<name>A0A8J3VEA0_9ACTN</name>